<accession>A0A931J427</accession>
<proteinExistence type="predicted"/>
<name>A0A931J427_9BURK</name>
<keyword evidence="3" id="KW-1185">Reference proteome</keyword>
<dbReference type="AlphaFoldDB" id="A0A931J427"/>
<keyword evidence="1" id="KW-0732">Signal</keyword>
<dbReference type="Proteomes" id="UP000613266">
    <property type="component" value="Unassembled WGS sequence"/>
</dbReference>
<dbReference type="RefSeq" id="WP_198112997.1">
    <property type="nucleotide sequence ID" value="NZ_JAEDAK010000019.1"/>
</dbReference>
<sequence length="228" mass="25385">MRALLLAALLLAGSARADPGYYLVTPYAMPGEAALDLRYWTVKADRRKATLWPEAGLRLGLGPRWTSTLFLSGIGPTLQRQRLSSINWAHNWVLSEGRSDWDFGLHAQGIHRPGEGNAFEWGPLLQTDQGLTRLNLNLLFERDFKAGGTQLKLQWQALHRFGRGLRAGLQGFGELGRWNHWSARPSLRAGPVLRLGLGNAAELQMAWLRGKTYGRTGAMFSTQLLLSL</sequence>
<reference evidence="2" key="1">
    <citation type="submission" date="2020-12" db="EMBL/GenBank/DDBJ databases">
        <title>The genome sequence of Inhella sp. 1Y17.</title>
        <authorList>
            <person name="Liu Y."/>
        </authorList>
    </citation>
    <scope>NUCLEOTIDE SEQUENCE</scope>
    <source>
        <strain evidence="2">1Y17</strain>
    </source>
</reference>
<gene>
    <name evidence="2" type="ORF">I7X39_20240</name>
</gene>
<feature type="signal peptide" evidence="1">
    <location>
        <begin position="1"/>
        <end position="17"/>
    </location>
</feature>
<evidence type="ECO:0000256" key="1">
    <source>
        <dbReference type="SAM" id="SignalP"/>
    </source>
</evidence>
<evidence type="ECO:0000313" key="3">
    <source>
        <dbReference type="Proteomes" id="UP000613266"/>
    </source>
</evidence>
<evidence type="ECO:0008006" key="4">
    <source>
        <dbReference type="Google" id="ProtNLM"/>
    </source>
</evidence>
<comment type="caution">
    <text evidence="2">The sequence shown here is derived from an EMBL/GenBank/DDBJ whole genome shotgun (WGS) entry which is preliminary data.</text>
</comment>
<organism evidence="2 3">
    <name type="scientific">Inhella proteolytica</name>
    <dbReference type="NCBI Taxonomy" id="2795029"/>
    <lineage>
        <taxon>Bacteria</taxon>
        <taxon>Pseudomonadati</taxon>
        <taxon>Pseudomonadota</taxon>
        <taxon>Betaproteobacteria</taxon>
        <taxon>Burkholderiales</taxon>
        <taxon>Sphaerotilaceae</taxon>
        <taxon>Inhella</taxon>
    </lineage>
</organism>
<protein>
    <recommendedName>
        <fullName evidence="4">Cellulose biosynthesis protein BcsS</fullName>
    </recommendedName>
</protein>
<feature type="chain" id="PRO_5037136474" description="Cellulose biosynthesis protein BcsS" evidence="1">
    <location>
        <begin position="18"/>
        <end position="228"/>
    </location>
</feature>
<dbReference type="EMBL" id="JAEDAK010000019">
    <property type="protein sequence ID" value="MBH9579231.1"/>
    <property type="molecule type" value="Genomic_DNA"/>
</dbReference>
<evidence type="ECO:0000313" key="2">
    <source>
        <dbReference type="EMBL" id="MBH9579231.1"/>
    </source>
</evidence>